<reference evidence="3 4" key="1">
    <citation type="submission" date="2018-06" db="EMBL/GenBank/DDBJ databases">
        <title>Comparative genomics reveals the genomic features of Rhizophagus irregularis, R. cerebriforme, R. diaphanum and Gigaspora rosea, and their symbiotic lifestyle signature.</title>
        <authorList>
            <person name="Morin E."/>
            <person name="San Clemente H."/>
            <person name="Chen E.C.H."/>
            <person name="De La Providencia I."/>
            <person name="Hainaut M."/>
            <person name="Kuo A."/>
            <person name="Kohler A."/>
            <person name="Murat C."/>
            <person name="Tang N."/>
            <person name="Roy S."/>
            <person name="Loubradou J."/>
            <person name="Henrissat B."/>
            <person name="Grigoriev I.V."/>
            <person name="Corradi N."/>
            <person name="Roux C."/>
            <person name="Martin F.M."/>
        </authorList>
    </citation>
    <scope>NUCLEOTIDE SEQUENCE [LARGE SCALE GENOMIC DNA]</scope>
    <source>
        <strain evidence="3 4">DAOM 227022</strain>
    </source>
</reference>
<feature type="non-terminal residue" evidence="3">
    <location>
        <position position="1"/>
    </location>
</feature>
<evidence type="ECO:0000259" key="1">
    <source>
        <dbReference type="PROSITE" id="PS50090"/>
    </source>
</evidence>
<dbReference type="PANTHER" id="PTHR45614:SF253">
    <property type="entry name" value="CHROMOSOME UNDETERMINED SCAFFOLD_38, WHOLE GENOME SHOTGUN SEQUENCE"/>
    <property type="match status" value="1"/>
</dbReference>
<feature type="domain" description="Myb-like" evidence="1">
    <location>
        <begin position="4"/>
        <end position="61"/>
    </location>
</feature>
<evidence type="ECO:0000313" key="3">
    <source>
        <dbReference type="EMBL" id="RIA94723.1"/>
    </source>
</evidence>
<evidence type="ECO:0000313" key="4">
    <source>
        <dbReference type="Proteomes" id="UP000265703"/>
    </source>
</evidence>
<dbReference type="SUPFAM" id="SSF46689">
    <property type="entry name" value="Homeodomain-like"/>
    <property type="match status" value="1"/>
</dbReference>
<feature type="non-terminal residue" evidence="3">
    <location>
        <position position="114"/>
    </location>
</feature>
<dbReference type="STRING" id="658196.A0A397T905"/>
<comment type="caution">
    <text evidence="3">The sequence shown here is derived from an EMBL/GenBank/DDBJ whole genome shotgun (WGS) entry which is preliminary data.</text>
</comment>
<dbReference type="GO" id="GO:0000978">
    <property type="term" value="F:RNA polymerase II cis-regulatory region sequence-specific DNA binding"/>
    <property type="evidence" value="ECO:0007669"/>
    <property type="project" value="TreeGrafter"/>
</dbReference>
<dbReference type="EMBL" id="QKYT01000075">
    <property type="protein sequence ID" value="RIA94723.1"/>
    <property type="molecule type" value="Genomic_DNA"/>
</dbReference>
<feature type="domain" description="HTH myb-type" evidence="2">
    <location>
        <begin position="4"/>
        <end position="65"/>
    </location>
</feature>
<dbReference type="Proteomes" id="UP000265703">
    <property type="component" value="Unassembled WGS sequence"/>
</dbReference>
<evidence type="ECO:0000259" key="2">
    <source>
        <dbReference type="PROSITE" id="PS51294"/>
    </source>
</evidence>
<organism evidence="3 4">
    <name type="scientific">Glomus cerebriforme</name>
    <dbReference type="NCBI Taxonomy" id="658196"/>
    <lineage>
        <taxon>Eukaryota</taxon>
        <taxon>Fungi</taxon>
        <taxon>Fungi incertae sedis</taxon>
        <taxon>Mucoromycota</taxon>
        <taxon>Glomeromycotina</taxon>
        <taxon>Glomeromycetes</taxon>
        <taxon>Glomerales</taxon>
        <taxon>Glomeraceae</taxon>
        <taxon>Glomus</taxon>
    </lineage>
</organism>
<dbReference type="CDD" id="cd00167">
    <property type="entry name" value="SANT"/>
    <property type="match status" value="2"/>
</dbReference>
<dbReference type="PANTHER" id="PTHR45614">
    <property type="entry name" value="MYB PROTEIN-RELATED"/>
    <property type="match status" value="1"/>
</dbReference>
<dbReference type="AlphaFoldDB" id="A0A397T905"/>
<dbReference type="Pfam" id="PF13921">
    <property type="entry name" value="Myb_DNA-bind_6"/>
    <property type="match status" value="1"/>
</dbReference>
<dbReference type="SMART" id="SM00717">
    <property type="entry name" value="SANT"/>
    <property type="match status" value="2"/>
</dbReference>
<accession>A0A397T905</accession>
<dbReference type="GO" id="GO:0005634">
    <property type="term" value="C:nucleus"/>
    <property type="evidence" value="ECO:0007669"/>
    <property type="project" value="TreeGrafter"/>
</dbReference>
<dbReference type="PROSITE" id="PS51294">
    <property type="entry name" value="HTH_MYB"/>
    <property type="match status" value="1"/>
</dbReference>
<dbReference type="InterPro" id="IPR017930">
    <property type="entry name" value="Myb_dom"/>
</dbReference>
<name>A0A397T905_9GLOM</name>
<dbReference type="PROSITE" id="PS50090">
    <property type="entry name" value="MYB_LIKE"/>
    <property type="match status" value="1"/>
</dbReference>
<proteinExistence type="predicted"/>
<dbReference type="GO" id="GO:0000981">
    <property type="term" value="F:DNA-binding transcription factor activity, RNA polymerase II-specific"/>
    <property type="evidence" value="ECO:0007669"/>
    <property type="project" value="TreeGrafter"/>
</dbReference>
<dbReference type="InterPro" id="IPR001005">
    <property type="entry name" value="SANT/Myb"/>
</dbReference>
<keyword evidence="3" id="KW-0238">DNA-binding</keyword>
<keyword evidence="3" id="KW-0371">Homeobox</keyword>
<keyword evidence="4" id="KW-1185">Reference proteome</keyword>
<dbReference type="InterPro" id="IPR009057">
    <property type="entry name" value="Homeodomain-like_sf"/>
</dbReference>
<gene>
    <name evidence="3" type="ORF">C1645_660402</name>
</gene>
<dbReference type="Gene3D" id="1.10.10.60">
    <property type="entry name" value="Homeodomain-like"/>
    <property type="match status" value="2"/>
</dbReference>
<protein>
    <submittedName>
        <fullName evidence="3">Homeodomain-like protein</fullName>
    </submittedName>
</protein>
<sequence>KKVNSQQRKGRWTRAEDNLLRSLVAEYNVNENVIINWAQFESHFNGTRNSKQIRERWCNHINPTIEKRKFNDDEIKMIEKEFLTHKFQWAKIAKRIQGTSPLMIKNFYYNNLRK</sequence>
<dbReference type="OrthoDB" id="2143914at2759"/>
<dbReference type="InterPro" id="IPR050560">
    <property type="entry name" value="MYB_TF"/>
</dbReference>